<reference evidence="14" key="22">
    <citation type="journal article" date="1999" name="J. Virol.">
        <title>Myxoma virus encodes an alpha2,3-sialyltransferase that enhances virulence.</title>
        <authorList>
            <person name="Jackson R.J."/>
            <person name="Hall D.F."/>
            <person name="Kerr P.J."/>
        </authorList>
    </citation>
    <scope>NUCLEOTIDE SEQUENCE [LARGE SCALE GENOMIC DNA]</scope>
    <source>
        <strain evidence="14">Kasza</strain>
    </source>
</reference>
<keyword evidence="5" id="KW-0946">Virion</keyword>
<keyword evidence="3" id="KW-1162">Viral penetration into host cytoplasm</keyword>
<dbReference type="GO" id="GO:0046718">
    <property type="term" value="P:symbiont entry into host cell"/>
    <property type="evidence" value="ECO:0007669"/>
    <property type="project" value="UniProtKB-KW"/>
</dbReference>
<reference evidence="13 14" key="1">
    <citation type="journal article" date="1984" name="J. Virol.">
        <title>Tumorigenic poxviruses: construction of the composite physical map of the Shope fibroma virus genome.</title>
        <authorList>
            <person name="Delange A.M."/>
            <person name="Macaulay C."/>
            <person name="Block W."/>
            <person name="Mueller T."/>
            <person name="McFadden G."/>
        </authorList>
    </citation>
    <scope>NUCLEOTIDE SEQUENCE [LARGE SCALE GENOMIC DNA]</scope>
    <source>
        <strain evidence="13 14">Kasza</strain>
    </source>
</reference>
<organismHost>
    <name type="scientific">Oryctolagus cuniculus</name>
    <name type="common">Rabbit</name>
    <dbReference type="NCBI Taxonomy" id="9986"/>
</organismHost>
<dbReference type="GO" id="GO:0055036">
    <property type="term" value="C:virion membrane"/>
    <property type="evidence" value="ECO:0007669"/>
    <property type="project" value="UniProtKB-SubCell"/>
</dbReference>
<evidence type="ECO:0000256" key="3">
    <source>
        <dbReference type="ARBA" id="ARBA00022595"/>
    </source>
</evidence>
<keyword evidence="2" id="KW-1168">Fusion of virus membrane with host membrane</keyword>
<keyword evidence="7" id="KW-0735">Signal-anchor</keyword>
<reference evidence="14" key="6">
    <citation type="journal article" date="1988" name="Virology">
        <title>Tumorigenic poxviruses: fine analysis of the recombination junctions in malignant rabbit fibroma virus, a recombinant between Shope fibroma virus and myxoma virus.</title>
        <authorList>
            <person name="Upton C."/>
            <person name="Macen J.L."/>
            <person name="Maranchuk R.A."/>
            <person name="DeLange A.M."/>
            <person name="McFadden G."/>
        </authorList>
    </citation>
    <scope>NUCLEOTIDE SEQUENCE [LARGE SCALE GENOMIC DNA]</scope>
    <source>
        <strain evidence="14">Kasza</strain>
    </source>
</reference>
<evidence type="ECO:0000256" key="9">
    <source>
        <dbReference type="ARBA" id="ARBA00023136"/>
    </source>
</evidence>
<evidence type="ECO:0000256" key="5">
    <source>
        <dbReference type="ARBA" id="ARBA00022844"/>
    </source>
</evidence>
<dbReference type="KEGG" id="vg:1486913"/>
<keyword evidence="6" id="KW-0426">Late protein</keyword>
<dbReference type="InterPro" id="IPR005023">
    <property type="entry name" value="Pox_LP_H2"/>
</dbReference>
<reference evidence="14" key="3">
    <citation type="journal article" date="1986" name="Mol. Cell. Biol.">
        <title>DNA sequence homology between the terminal inverted repeats of Shope fibroma virus and an endogenous cellular plasmid species.</title>
        <authorList>
            <person name="Upton C."/>
            <person name="McFadden G."/>
        </authorList>
    </citation>
    <scope>NUCLEOTIDE SEQUENCE [LARGE SCALE GENOMIC DNA]</scope>
    <source>
        <strain evidence="14">Kasza</strain>
    </source>
</reference>
<reference evidence="14" key="9">
    <citation type="journal article" date="1990" name="Virology">
        <title>Tumorigenic poxviruses: characterization of the expression of an epidermal growth factor related gene in Shope fibroma virus.</title>
        <authorList>
            <person name="Chang W."/>
            <person name="Macaulay C."/>
            <person name="Hu S.L."/>
            <person name="Tam J.P."/>
            <person name="McFadden G."/>
        </authorList>
    </citation>
    <scope>NUCLEOTIDE SEQUENCE [LARGE SCALE GENOMIC DNA]</scope>
    <source>
        <strain evidence="14">Kasza</strain>
    </source>
</reference>
<keyword evidence="8 12" id="KW-1133">Transmembrane helix</keyword>
<keyword evidence="4 12" id="KW-0812">Transmembrane</keyword>
<evidence type="ECO:0000256" key="6">
    <source>
        <dbReference type="ARBA" id="ARBA00022921"/>
    </source>
</evidence>
<evidence type="ECO:0000256" key="11">
    <source>
        <dbReference type="ARBA" id="ARBA00023296"/>
    </source>
</evidence>
<reference evidence="14" key="11">
    <citation type="journal article" date="1991" name="Virology">
        <title>Identification and DNA sequence of the large subunit of the capping enzyme from Shope fibroma virus.</title>
        <authorList>
            <person name="Upton C."/>
            <person name="Stuart D."/>
            <person name="McFadden G."/>
        </authorList>
    </citation>
    <scope>NUCLEOTIDE SEQUENCE [LARGE SCALE GENOMIC DNA]</scope>
    <source>
        <strain evidence="14">Kasza</strain>
    </source>
</reference>
<reference evidence="14" key="19">
    <citation type="journal article" date="1995" name="Virology">
        <title>Species specificity of ectromelia virus and vaccinia virus interferon-gamma binding proteins.</title>
        <authorList>
            <person name="Mossman K."/>
            <person name="Upton C."/>
            <person name="Buller R.M."/>
            <person name="McFadden G."/>
        </authorList>
    </citation>
    <scope>NUCLEOTIDE SEQUENCE [LARGE SCALE GENOMIC DNA]</scope>
    <source>
        <strain evidence="14">Kasza</strain>
    </source>
</reference>
<dbReference type="Proteomes" id="UP000000868">
    <property type="component" value="Segment"/>
</dbReference>
<evidence type="ECO:0000313" key="13">
    <source>
        <dbReference type="EMBL" id="AAF17952.1"/>
    </source>
</evidence>
<evidence type="ECO:0000256" key="12">
    <source>
        <dbReference type="SAM" id="Phobius"/>
    </source>
</evidence>
<reference evidence="14" key="16">
    <citation type="journal article" date="1994" name="J. Virol.">
        <title>A poxvirus protein with a RING finger motif binds zinc and localizes in virus factories.</title>
        <authorList>
            <person name="Upton C."/>
            <person name="Schiff L."/>
            <person name="Rice S.A."/>
            <person name="Dowdeswell T."/>
            <person name="Yang X."/>
            <person name="McFadden G."/>
        </authorList>
    </citation>
    <scope>NUCLEOTIDE SEQUENCE [LARGE SCALE GENOMIC DNA]</scope>
    <source>
        <strain evidence="14">Kasza</strain>
    </source>
</reference>
<reference evidence="14" key="5">
    <citation type="journal article" date="1987" name="Virology">
        <title>Tumorigenic poxviruses: genomic organization and DNA sequence of the telomeric region of the Shope fibroma virus genome.</title>
        <authorList>
            <person name="Upton C."/>
            <person name="DeLange A.M."/>
            <person name="McFadden G."/>
        </authorList>
    </citation>
    <scope>NUCLEOTIDE SEQUENCE [LARGE SCALE GENOMIC DNA]</scope>
    <source>
        <strain evidence="14">Kasza</strain>
    </source>
</reference>
<dbReference type="GO" id="GO:0039663">
    <property type="term" value="P:membrane fusion involved in viral entry into host cell"/>
    <property type="evidence" value="ECO:0007669"/>
    <property type="project" value="UniProtKB-KW"/>
</dbReference>
<reference evidence="14" key="15">
    <citation type="journal article" date="1993" name="Proc. Natl. Acad. Sci. U.S.A.">
        <title>Identification of a poxvirus gene encoding a uracil-DNA glycosylase.</title>
        <authorList>
            <person name="Upton C."/>
            <person name="Stuart D.T."/>
            <person name="McFadden G."/>
        </authorList>
    </citation>
    <scope>NUCLEOTIDE SEQUENCE [LARGE SCALE GENOMIC DNA]</scope>
    <source>
        <strain evidence="14">Kasza</strain>
    </source>
</reference>
<evidence type="ECO:0000256" key="8">
    <source>
        <dbReference type="ARBA" id="ARBA00022989"/>
    </source>
</evidence>
<evidence type="ECO:0000256" key="10">
    <source>
        <dbReference type="ARBA" id="ARBA00023157"/>
    </source>
</evidence>
<sequence>MDKTTLTVNGVELEYIREKETEGIRGAKASTVCFFVLILAVSALLLWFQASDNSIFSELLRYSRIKNAIKGWRPLVESKTKLEADKGRLRAAGNDKYFSFSCVDFGSYLIPIKLDTVTFLPQAIRRGTGDGWMVKKADKVDPSAQQFCEYLIRNNSDNVITCGTKMMNELGYSGYFIRDHWCSNYHNLTN</sequence>
<reference evidence="13 14" key="23">
    <citation type="journal article" date="1999" name="Virology">
        <title>The complete genome sequence of shope (Rabbit) fibroma virus.</title>
        <authorList>
            <person name="Willer D.O."/>
            <person name="McFadden G."/>
            <person name="Evans D.H."/>
        </authorList>
    </citation>
    <scope>NUCLEOTIDE SEQUENCE [LARGE SCALE GENOMIC DNA]</scope>
    <source>
        <strain evidence="13 14">Kasza</strain>
    </source>
</reference>
<reference evidence="14" key="20">
    <citation type="journal article" date="1997" name="Virology">
        <title>The T1/35kDa family of poxvirus-secreted proteins bind chemokines and modulate leukocyte influx into virus-infected tissues.</title>
        <authorList>
            <person name="Graham K.A."/>
            <person name="Lalani A.S."/>
            <person name="Macen J.L."/>
            <person name="Ness T.L."/>
            <person name="Barry M."/>
            <person name="Liu L.Y."/>
            <person name="Lucas A."/>
            <person name="Clark-Lewis I."/>
            <person name="Moyer R.W."/>
            <person name="McFadden G."/>
        </authorList>
    </citation>
    <scope>NUCLEOTIDE SEQUENCE [LARGE SCALE GENOMIC DNA]</scope>
    <source>
        <strain evidence="14">Kasza</strain>
    </source>
</reference>
<dbReference type="Pfam" id="PF03356">
    <property type="entry name" value="Pox_LP_H2"/>
    <property type="match status" value="1"/>
</dbReference>
<organism evidence="14">
    <name type="scientific">Rabbit fibroma virus (strain Kasza)</name>
    <name type="common">RFV</name>
    <name type="synonym">Shope fibroma virus (strain Kasza)</name>
    <dbReference type="NCBI Taxonomy" id="10272"/>
    <lineage>
        <taxon>Viruses</taxon>
        <taxon>Varidnaviria</taxon>
        <taxon>Bamfordvirae</taxon>
        <taxon>Nucleocytoviricota</taxon>
        <taxon>Pokkesviricetes</taxon>
        <taxon>Chitovirales</taxon>
        <taxon>Poxviridae</taxon>
        <taxon>Chordopoxvirinae</taxon>
        <taxon>Leporipoxvirus</taxon>
        <taxon>Leporipoxvirus shope</taxon>
        <taxon>Rabbit fibroma virus</taxon>
    </lineage>
</organism>
<reference evidence="13 14" key="18">
    <citation type="journal article" date="1995" name="Virology">
        <title>Myxoma virus and Shope fibroma virus encode dual-specificity tyrosine/serine phosphatases which are essential for virus viability.</title>
        <authorList>
            <person name="Mossman K."/>
            <person name="Ostergaard H."/>
            <person name="Upton C."/>
            <person name="McFadden G."/>
        </authorList>
    </citation>
    <scope>NUCLEOTIDE SEQUENCE [LARGE SCALE GENOMIC DNA]</scope>
    <source>
        <strain evidence="13 14">Kasza</strain>
    </source>
</reference>
<reference evidence="14" key="13">
    <citation type="journal article" date="1992" name="J. Gen. Virol.">
        <title>Nucleotide sequence analysis of a unique near-terminal region of the tumorigenic poxvirus, Shope fibroma virus.</title>
        <authorList>
            <person name="Massung R.F."/>
            <person name="McFadden G."/>
            <person name="Moyer R.W."/>
        </authorList>
    </citation>
    <scope>NUCLEOTIDE SEQUENCE [LARGE SCALE GENOMIC DNA]</scope>
    <source>
        <strain evidence="14">Kasza</strain>
    </source>
</reference>
<evidence type="ECO:0000256" key="1">
    <source>
        <dbReference type="ARBA" id="ARBA00004462"/>
    </source>
</evidence>
<reference evidence="14" key="7">
    <citation type="journal article" date="1990" name="Virology">
        <title>Identification and DNA sequence of the Shope fibroma virus DNA topoisomerase gene.</title>
        <authorList>
            <person name="Upton C."/>
            <person name="Opgenorth A."/>
            <person name="Traktman P."/>
            <person name="McFadden G."/>
        </authorList>
    </citation>
    <scope>NUCLEOTIDE SEQUENCE [LARGE SCALE GENOMIC DNA]</scope>
    <source>
        <strain evidence="14">Kasza</strain>
    </source>
</reference>
<dbReference type="EMBL" id="AF170722">
    <property type="protein sequence ID" value="AAF17952.1"/>
    <property type="molecule type" value="Genomic_DNA"/>
</dbReference>
<reference evidence="14" key="8">
    <citation type="journal article" date="1990" name="Virology">
        <title>The complete DNA sequence of vaccinia virus.</title>
        <authorList>
            <person name="Goebel S.J."/>
            <person name="Johnson G.P."/>
            <person name="Perkus M.E."/>
            <person name="Davis S.W."/>
            <person name="Winslow J.P."/>
            <person name="Paoletti E."/>
        </authorList>
    </citation>
    <scope>NUCLEOTIDE SEQUENCE [LARGE SCALE GENOMIC DNA]</scope>
    <source>
        <strain evidence="14">Kasza</strain>
    </source>
</reference>
<gene>
    <name evidence="13" type="primary">s070R</name>
</gene>
<keyword evidence="14" id="KW-1185">Reference proteome</keyword>
<keyword evidence="10" id="KW-1015">Disulfide bond</keyword>
<keyword evidence="9 12" id="KW-0472">Membrane</keyword>
<evidence type="ECO:0000256" key="4">
    <source>
        <dbReference type="ARBA" id="ARBA00022692"/>
    </source>
</evidence>
<reference evidence="14" key="4">
    <citation type="journal article" date="1986" name="Virology">
        <title>Tumorigenic poxviruses: analysis of viral DNA sequences implicated in the tumorigenicity of Shope fibroma virus and malignant rabbit virus.</title>
        <authorList>
            <person name="Upton C."/>
            <person name="McFadden G."/>
        </authorList>
    </citation>
    <scope>NUCLEOTIDE SEQUENCE [LARGE SCALE GENOMIC DNA]</scope>
    <source>
        <strain evidence="14">Kasza</strain>
    </source>
</reference>
<reference evidence="14" key="14">
    <citation type="journal article" date="1992" name="Virus Res.">
        <title>Sequence and analysis of the BamHI 'D' fragment of Shope fibroma virus: comparison with similar regions of related poxviruses.</title>
        <authorList>
            <person name="Strayer D.S."/>
            <person name="Jerng H.H."/>
        </authorList>
    </citation>
    <scope>NUCLEOTIDE SEQUENCE [LARGE SCALE GENOMIC DNA]</scope>
    <source>
        <strain evidence="14">Kasza</strain>
    </source>
</reference>
<name>Q9Q902_RFVKA</name>
<evidence type="ECO:0000256" key="7">
    <source>
        <dbReference type="ARBA" id="ARBA00022968"/>
    </source>
</evidence>
<reference evidence="14" key="10">
    <citation type="journal article" date="1991" name="Biochem. Biophys. Res. Commun.">
        <title>T2 open reading frame from the Shope fibroma virus encodes a soluble form of the TNF receptor.</title>
        <authorList>
            <person name="Smith C.A."/>
            <person name="Davis T."/>
            <person name="Wignall J.M."/>
            <person name="Din W.S."/>
            <person name="Farrah T."/>
            <person name="Upton C."/>
            <person name="McFadden G."/>
            <person name="Goodwin R.G."/>
        </authorList>
    </citation>
    <scope>NUCLEOTIDE SEQUENCE [LARGE SCALE GENOMIC DNA]</scope>
    <source>
        <strain evidence="14">Kasza</strain>
    </source>
</reference>
<reference evidence="14" key="2">
    <citation type="journal article" date="1986" name="J. Virol.">
        <title>Identification and nucleotide sequence of the thymidine kinase gene of Shope fibroma virus.</title>
        <authorList>
            <person name="Upton C."/>
            <person name="McFadden G."/>
        </authorList>
    </citation>
    <scope>NUCLEOTIDE SEQUENCE [LARGE SCALE GENOMIC DNA]</scope>
    <source>
        <strain evidence="14">Kasza</strain>
    </source>
</reference>
<dbReference type="RefSeq" id="NP_051959.1">
    <property type="nucleotide sequence ID" value="NC_001266.1"/>
</dbReference>
<evidence type="ECO:0000256" key="2">
    <source>
        <dbReference type="ARBA" id="ARBA00022506"/>
    </source>
</evidence>
<evidence type="ECO:0000313" key="14">
    <source>
        <dbReference type="Proteomes" id="UP000000868"/>
    </source>
</evidence>
<protein>
    <submittedName>
        <fullName evidence="13">Gp070R</fullName>
    </submittedName>
</protein>
<proteinExistence type="predicted"/>
<accession>Q9Q902</accession>
<reference evidence="14" key="17">
    <citation type="journal article" date="1994" name="Virology">
        <title>Characterization of the Shope fibroma virus DNA ligase gene.</title>
        <authorList>
            <person name="Parks R.J."/>
            <person name="Lichty B.D."/>
            <person name="Karakis C."/>
            <person name="Evans D.H."/>
        </authorList>
    </citation>
    <scope>NUCLEOTIDE SEQUENCE [LARGE SCALE GENOMIC DNA]</scope>
    <source>
        <strain evidence="14">Kasza</strain>
    </source>
</reference>
<keyword evidence="11" id="KW-1160">Virus entry into host cell</keyword>
<comment type="subcellular location">
    <subcellularLocation>
        <location evidence="1">Virion membrane</location>
        <topology evidence="1">Single-pass type III membrane protein</topology>
    </subcellularLocation>
</comment>
<reference evidence="14" key="21">
    <citation type="journal article" date="1999" name="J. Mol. Biol.">
        <title>Shope fibroma virus DNA topoisomerase catalyses holliday junction resolution and hairpin formation in vitro.</title>
        <authorList>
            <person name="Palaniyar N."/>
            <person name="Gerasimopoulos E."/>
            <person name="Evans D.H."/>
        </authorList>
    </citation>
    <scope>NUCLEOTIDE SEQUENCE [LARGE SCALE GENOMIC DNA]</scope>
    <source>
        <strain evidence="14">Kasza</strain>
    </source>
</reference>
<feature type="transmembrane region" description="Helical" evidence="12">
    <location>
        <begin position="29"/>
        <end position="48"/>
    </location>
</feature>
<reference evidence="13 14" key="12">
    <citation type="journal article" date="1991" name="Virology">
        <title>Sequence and analysis of a portion of the genomes of Shope fibroma virus and malignant rabbit fibroma virus that is important for viral replication in lymphocytes.</title>
        <authorList>
            <person name="Strayer D.S."/>
            <person name="Jerng H.H."/>
            <person name="O'Connor K."/>
        </authorList>
    </citation>
    <scope>NUCLEOTIDE SEQUENCE [LARGE SCALE GENOMIC DNA]</scope>
    <source>
        <strain evidence="13 14">Kasza</strain>
    </source>
</reference>